<dbReference type="Proteomes" id="UP001202922">
    <property type="component" value="Unassembled WGS sequence"/>
</dbReference>
<dbReference type="Gene3D" id="3.30.66.10">
    <property type="entry name" value="DNA topoisomerase I domain"/>
    <property type="match status" value="1"/>
</dbReference>
<dbReference type="Gene3D" id="1.10.132.120">
    <property type="match status" value="1"/>
</dbReference>
<dbReference type="EC" id="5.6.2.1" evidence="3"/>
<dbReference type="InterPro" id="IPR035447">
    <property type="entry name" value="DNA_topo_I_N_sf"/>
</dbReference>
<dbReference type="InterPro" id="IPR014711">
    <property type="entry name" value="TopoI_cat_a-hlx-sub_euk"/>
</dbReference>
<feature type="domain" description="DNA topoisomerase I catalytic core eukaryotic-type" evidence="7">
    <location>
        <begin position="79"/>
        <end position="280"/>
    </location>
</feature>
<feature type="domain" description="DNA topoisomerase IB N-terminal" evidence="8">
    <location>
        <begin position="20"/>
        <end position="67"/>
    </location>
</feature>
<keyword evidence="5" id="KW-0238">DNA-binding</keyword>
<dbReference type="Pfam" id="PF01028">
    <property type="entry name" value="Topoisom_I"/>
    <property type="match status" value="1"/>
</dbReference>
<dbReference type="InterPro" id="IPR011010">
    <property type="entry name" value="DNA_brk_join_enz"/>
</dbReference>
<dbReference type="EMBL" id="JAKZBV010000001">
    <property type="protein sequence ID" value="MCH6471714.1"/>
    <property type="molecule type" value="Genomic_DNA"/>
</dbReference>
<dbReference type="PROSITE" id="PS52038">
    <property type="entry name" value="TOPO_IB_2"/>
    <property type="match status" value="1"/>
</dbReference>
<dbReference type="Gene3D" id="3.90.15.10">
    <property type="entry name" value="Topoisomerase I, Chain A, domain 3"/>
    <property type="match status" value="1"/>
</dbReference>
<dbReference type="InterPro" id="IPR001631">
    <property type="entry name" value="TopoI"/>
</dbReference>
<evidence type="ECO:0000256" key="3">
    <source>
        <dbReference type="ARBA" id="ARBA00012891"/>
    </source>
</evidence>
<dbReference type="RefSeq" id="WP_241055658.1">
    <property type="nucleotide sequence ID" value="NZ_JAKZBV010000001.1"/>
</dbReference>
<evidence type="ECO:0000256" key="1">
    <source>
        <dbReference type="ARBA" id="ARBA00000213"/>
    </source>
</evidence>
<sequence>MVRTHRSLRTAWTRRRAGRGFTYLDENGERLPPSELERVRSLAIPPAWRNVKIAASPKAKLQAMGVDAAGRTQYLYNAAWRARQEARKFDRALALAHRLPHIRRAVTRDLRGDRGSRIQALAAAIRLIDRAGVRVGSRRYARENGTFGVTTIQRRHIKVQEGRIAFDFPGKSGSTWRFQLRDSDLAAYLESLPRRRGSRPAMGYDDGGSFQRIGASSVNEYLRDIAGMDASAKDLRTWRGTAVAAASLDASLAAGRNADAAWKKAIDDASNWLNNTPAVARGSYVDPLLLEAYRAGRTARTDAAVARLLTEMRERSTTLAPRA</sequence>
<keyword evidence="6" id="KW-0413">Isomerase</keyword>
<keyword evidence="4" id="KW-0799">Topoisomerase</keyword>
<protein>
    <recommendedName>
        <fullName evidence="3">DNA topoisomerase</fullName>
        <ecNumber evidence="3">5.6.2.1</ecNumber>
    </recommendedName>
</protein>
<evidence type="ECO:0000259" key="7">
    <source>
        <dbReference type="Pfam" id="PF01028"/>
    </source>
</evidence>
<organism evidence="9 10">
    <name type="scientific">Sinomonas terrae</name>
    <dbReference type="NCBI Taxonomy" id="2908838"/>
    <lineage>
        <taxon>Bacteria</taxon>
        <taxon>Bacillati</taxon>
        <taxon>Actinomycetota</taxon>
        <taxon>Actinomycetes</taxon>
        <taxon>Micrococcales</taxon>
        <taxon>Micrococcaceae</taxon>
        <taxon>Sinomonas</taxon>
    </lineage>
</organism>
<dbReference type="Pfam" id="PF21338">
    <property type="entry name" value="Top1B_N_bact"/>
    <property type="match status" value="1"/>
</dbReference>
<name>A0ABS9U4U7_9MICC</name>
<evidence type="ECO:0000259" key="8">
    <source>
        <dbReference type="Pfam" id="PF21338"/>
    </source>
</evidence>
<keyword evidence="10" id="KW-1185">Reference proteome</keyword>
<evidence type="ECO:0000256" key="2">
    <source>
        <dbReference type="ARBA" id="ARBA00006645"/>
    </source>
</evidence>
<evidence type="ECO:0000256" key="6">
    <source>
        <dbReference type="ARBA" id="ARBA00023235"/>
    </source>
</evidence>
<reference evidence="9 10" key="1">
    <citation type="submission" date="2022-03" db="EMBL/GenBank/DDBJ databases">
        <title>Sinomonas sp. isolated from a soil.</title>
        <authorList>
            <person name="Han J."/>
            <person name="Kim D.-U."/>
        </authorList>
    </citation>
    <scope>NUCLEOTIDE SEQUENCE [LARGE SCALE GENOMIC DNA]</scope>
    <source>
        <strain evidence="9 10">5-5</strain>
    </source>
</reference>
<dbReference type="PRINTS" id="PR00416">
    <property type="entry name" value="EUTPISMRASEI"/>
</dbReference>
<evidence type="ECO:0000313" key="9">
    <source>
        <dbReference type="EMBL" id="MCH6471714.1"/>
    </source>
</evidence>
<accession>A0ABS9U4U7</accession>
<gene>
    <name evidence="9" type="ORF">L0M17_17345</name>
</gene>
<dbReference type="InterPro" id="IPR049331">
    <property type="entry name" value="Top1B_N_bact"/>
</dbReference>
<comment type="caution">
    <text evidence="9">The sequence shown here is derived from an EMBL/GenBank/DDBJ whole genome shotgun (WGS) entry which is preliminary data.</text>
</comment>
<dbReference type="InterPro" id="IPR013500">
    <property type="entry name" value="TopoI_cat_euk"/>
</dbReference>
<dbReference type="SUPFAM" id="SSF55869">
    <property type="entry name" value="DNA topoisomerase I domain"/>
    <property type="match status" value="1"/>
</dbReference>
<dbReference type="SUPFAM" id="SSF56349">
    <property type="entry name" value="DNA breaking-rejoining enzymes"/>
    <property type="match status" value="1"/>
</dbReference>
<comment type="catalytic activity">
    <reaction evidence="1">
        <text>ATP-independent breakage of single-stranded DNA, followed by passage and rejoining.</text>
        <dbReference type="EC" id="5.6.2.1"/>
    </reaction>
</comment>
<evidence type="ECO:0000256" key="5">
    <source>
        <dbReference type="ARBA" id="ARBA00023125"/>
    </source>
</evidence>
<evidence type="ECO:0000256" key="4">
    <source>
        <dbReference type="ARBA" id="ARBA00023029"/>
    </source>
</evidence>
<evidence type="ECO:0000313" key="10">
    <source>
        <dbReference type="Proteomes" id="UP001202922"/>
    </source>
</evidence>
<proteinExistence type="inferred from homology"/>
<comment type="similarity">
    <text evidence="2">Belongs to the type IB topoisomerase family.</text>
</comment>